<evidence type="ECO:0000256" key="6">
    <source>
        <dbReference type="ARBA" id="ARBA00004650"/>
    </source>
</evidence>
<keyword evidence="12 24" id="KW-0812">Transmembrane</keyword>
<dbReference type="Gene3D" id="1.10.287.210">
    <property type="match status" value="1"/>
</dbReference>
<feature type="transmembrane region" description="Helical" evidence="24">
    <location>
        <begin position="567"/>
        <end position="590"/>
    </location>
</feature>
<evidence type="ECO:0000256" key="16">
    <source>
        <dbReference type="ARBA" id="ARBA00022870"/>
    </source>
</evidence>
<keyword evidence="9 24" id="KW-0945">Host-virus interaction</keyword>
<evidence type="ECO:0000313" key="28">
    <source>
        <dbReference type="EMBL" id="AJA39835.1"/>
    </source>
</evidence>
<dbReference type="GO" id="GO:0019062">
    <property type="term" value="P:virion attachment to host cell"/>
    <property type="evidence" value="ECO:0007669"/>
    <property type="project" value="UniProtKB-UniRule"/>
</dbReference>
<keyword evidence="7 24" id="KW-1168">Fusion of virus membrane with host membrane</keyword>
<evidence type="ECO:0000256" key="9">
    <source>
        <dbReference type="ARBA" id="ARBA00022581"/>
    </source>
</evidence>
<evidence type="ECO:0000256" key="12">
    <source>
        <dbReference type="ARBA" id="ARBA00022692"/>
    </source>
</evidence>
<evidence type="ECO:0000256" key="7">
    <source>
        <dbReference type="ARBA" id="ARBA00022506"/>
    </source>
</evidence>
<keyword evidence="11 24" id="KW-0165">Cleavage on pair of basic residues</keyword>
<evidence type="ECO:0000256" key="18">
    <source>
        <dbReference type="ARBA" id="ARBA00022989"/>
    </source>
</evidence>
<comment type="caution">
    <text evidence="24">Lacks conserved residue(s) required for the propagation of feature annotation.</text>
</comment>
<evidence type="ECO:0000259" key="26">
    <source>
        <dbReference type="Pfam" id="PF00516"/>
    </source>
</evidence>
<keyword evidence="20 24" id="KW-0472">Membrane</keyword>
<comment type="domain">
    <text evidence="24">The 17 amino acids long immunosuppressive region is present in many retroviral envelope proteins. Synthetic peptides derived from this relatively conserved sequence inhibit immune function in vitro and in vivo.</text>
</comment>
<sequence length="899" mass="102298">MIRHIVIGLRILGFLGISIGKHWVTVFYGTPKWRPASTHLICATDNHSFWVTTSCIPSLLHYEETKIENIEENFTVPMTENEVIKQAWGALSSMIDAVLKPCVKINPYCVKMICNDTKEIPTTTTVATTVATTTSTTAPKNASVAPTTANGTLDIDTNNTEKVTEANRVCKYNVTGLCRDCKEEITENFRYDDVVCKCGNVTESPENNNCNGTRTCYVTSCNSTVITQDCNKASTDMMKFRLCAPPGYILLRCNEKLNKSSKCKNITAVQCTRHMPATISSMFGFNGTKHDQDELIETRGRPEFVDHKYVFRVNKKWNLKIMCRRKGNRSVISTPSATGLLFYHGLEPGKNLNRGMCKFEGQWGKALESLAKELKAVNASIWRNTTIKGKECKRLKETKDTKTVGTGCMLKQLKVDNYTTKGDLASENLMMLCGGEYFFCNISKIWRTWNNRSSNVWYPYASCHIKQIVDDWARVGRKIYMPPVSGFNNEIRCTQDVTEMFFEIQKLETNEINDSNYQIKFVPQDEVQNQFTAIGAHYKLVKVEPIGFAPTDVHRYNLPEHRQKRGAVVLGILGLLSLAGSTMGSVATAMTVQSQALLSGIVEQQKQLLRLVEQQQELLKLTIWGVKNLQARLTALEEYVGDQARLSLWGCSFAQVCHTNVVWPNESVTPNWTSETWMEWQKRVDSISNNITLDLQKAYEQEQKNIFELQKLGDLTSWANWFDFTWWFKYIKIGFFIVIAIIGLRILAALWSTVGRFRQGYRPLPYVFKDAYRPETTNYHRQPDKEKGEEQDRGEWNIRSEPSKPESSRSWSKETVGTWLKESRGYIWLKNVKAVLEYGWSELQEAGRGICTLLREAAQRLWRGGRQFGLSAARALRGLAQGVANIPRRIRQGAEILLN</sequence>
<feature type="compositionally biased region" description="Basic and acidic residues" evidence="25">
    <location>
        <begin position="781"/>
        <end position="807"/>
    </location>
</feature>
<evidence type="ECO:0000256" key="23">
    <source>
        <dbReference type="ARBA" id="ARBA00023296"/>
    </source>
</evidence>
<dbReference type="Pfam" id="PF00516">
    <property type="entry name" value="GP120"/>
    <property type="match status" value="1"/>
</dbReference>
<keyword evidence="8 24" id="KW-1032">Host cell membrane</keyword>
<evidence type="ECO:0000256" key="1">
    <source>
        <dbReference type="ARBA" id="ARBA00004402"/>
    </source>
</evidence>
<gene>
    <name evidence="28" type="primary">env</name>
</gene>
<dbReference type="GO" id="GO:0020002">
    <property type="term" value="C:host cell plasma membrane"/>
    <property type="evidence" value="ECO:0007669"/>
    <property type="project" value="UniProtKB-SubCell"/>
</dbReference>
<accession>A0A0A7RQD7</accession>
<keyword evidence="22" id="KW-0325">Glycoprotein</keyword>
<proteinExistence type="predicted"/>
<dbReference type="GO" id="GO:0019031">
    <property type="term" value="C:viral envelope"/>
    <property type="evidence" value="ECO:0007669"/>
    <property type="project" value="UniProtKB-KW"/>
</dbReference>
<organism evidence="28 29">
    <name type="scientific">Simian immunodeficiency virus</name>
    <name type="common">SIV</name>
    <dbReference type="NCBI Taxonomy" id="11723"/>
    <lineage>
        <taxon>Viruses</taxon>
        <taxon>Riboviria</taxon>
        <taxon>Pararnavirae</taxon>
        <taxon>Artverviricota</taxon>
        <taxon>Revtraviricetes</taxon>
        <taxon>Ortervirales</taxon>
        <taxon>Retroviridae</taxon>
        <taxon>Orthoretrovirinae</taxon>
        <taxon>Lentivirus</taxon>
        <taxon>Lentivirus simimdef</taxon>
    </lineage>
</organism>
<name>A0A0A7RQD7_SIV</name>
<evidence type="ECO:0000256" key="21">
    <source>
        <dbReference type="ARBA" id="ARBA00023157"/>
    </source>
</evidence>
<evidence type="ECO:0000259" key="27">
    <source>
        <dbReference type="Pfam" id="PF00517"/>
    </source>
</evidence>
<dbReference type="InterPro" id="IPR000328">
    <property type="entry name" value="GP41-like"/>
</dbReference>
<dbReference type="SUPFAM" id="SSF58069">
    <property type="entry name" value="Virus ectodomain"/>
    <property type="match status" value="1"/>
</dbReference>
<dbReference type="EMBL" id="KM378563">
    <property type="protein sequence ID" value="AJA39835.1"/>
    <property type="molecule type" value="Genomic_DNA"/>
</dbReference>
<dbReference type="GO" id="GO:0044175">
    <property type="term" value="C:host cell endosome membrane"/>
    <property type="evidence" value="ECO:0007669"/>
    <property type="project" value="UniProtKB-SubCell"/>
</dbReference>
<evidence type="ECO:0000256" key="13">
    <source>
        <dbReference type="ARBA" id="ARBA00022703"/>
    </source>
</evidence>
<dbReference type="Pfam" id="PF00517">
    <property type="entry name" value="GP41"/>
    <property type="match status" value="1"/>
</dbReference>
<evidence type="ECO:0000256" key="2">
    <source>
        <dbReference type="ARBA" id="ARBA00004433"/>
    </source>
</evidence>
<dbReference type="CDD" id="cd09909">
    <property type="entry name" value="HIV-1-like_HR1-HR2"/>
    <property type="match status" value="1"/>
</dbReference>
<dbReference type="GO" id="GO:0046718">
    <property type="term" value="P:symbiont entry into host cell"/>
    <property type="evidence" value="ECO:0007669"/>
    <property type="project" value="UniProtKB-KW"/>
</dbReference>
<evidence type="ECO:0000256" key="5">
    <source>
        <dbReference type="ARBA" id="ARBA00004578"/>
    </source>
</evidence>
<evidence type="ECO:0000256" key="17">
    <source>
        <dbReference type="ARBA" id="ARBA00022879"/>
    </source>
</evidence>
<evidence type="ECO:0000256" key="8">
    <source>
        <dbReference type="ARBA" id="ARBA00022511"/>
    </source>
</evidence>
<dbReference type="InterPro" id="IPR036377">
    <property type="entry name" value="Gp120_core_sf"/>
</dbReference>
<evidence type="ECO:0000256" key="19">
    <source>
        <dbReference type="ARBA" id="ARBA00023046"/>
    </source>
</evidence>
<evidence type="ECO:0000313" key="29">
    <source>
        <dbReference type="Proteomes" id="UP000259439"/>
    </source>
</evidence>
<dbReference type="GO" id="GO:0005198">
    <property type="term" value="F:structural molecule activity"/>
    <property type="evidence" value="ECO:0007669"/>
    <property type="project" value="InterPro"/>
</dbReference>
<keyword evidence="16 24" id="KW-1043">Host membrane</keyword>
<feature type="region of interest" description="Disordered" evidence="25">
    <location>
        <begin position="777"/>
        <end position="810"/>
    </location>
</feature>
<keyword evidence="18 24" id="KW-1133">Transmembrane helix</keyword>
<dbReference type="Proteomes" id="UP000259439">
    <property type="component" value="Segment"/>
</dbReference>
<evidence type="ECO:0000256" key="14">
    <source>
        <dbReference type="ARBA" id="ARBA00022804"/>
    </source>
</evidence>
<keyword evidence="15 24" id="KW-0946">Virion</keyword>
<organismHost>
    <name type="scientific">Pan troglodytes</name>
    <name type="common">Chimpanzee</name>
    <dbReference type="NCBI Taxonomy" id="9598"/>
</organismHost>
<evidence type="ECO:0000256" key="24">
    <source>
        <dbReference type="RuleBase" id="RU363095"/>
    </source>
</evidence>
<dbReference type="GO" id="GO:0055036">
    <property type="term" value="C:virion membrane"/>
    <property type="evidence" value="ECO:0007669"/>
    <property type="project" value="UniProtKB-SubCell"/>
</dbReference>
<evidence type="ECO:0000256" key="22">
    <source>
        <dbReference type="ARBA" id="ARBA00023180"/>
    </source>
</evidence>
<feature type="transmembrane region" description="Helical" evidence="24">
    <location>
        <begin position="730"/>
        <end position="754"/>
    </location>
</feature>
<keyword evidence="21" id="KW-1015">Disulfide bond</keyword>
<keyword evidence="17 24" id="KW-0261">Viral envelope protein</keyword>
<evidence type="ECO:0000256" key="11">
    <source>
        <dbReference type="ARBA" id="ARBA00022685"/>
    </source>
</evidence>
<protein>
    <recommendedName>
        <fullName evidence="24">Envelope glycoprotein gp160</fullName>
    </recommendedName>
    <component>
        <recommendedName>
            <fullName evidence="24">Surface protein gp120</fullName>
            <shortName evidence="24">SU</shortName>
        </recommendedName>
        <alternativeName>
            <fullName evidence="24">Glycoprotein 120</fullName>
            <shortName evidence="24">gp120</shortName>
        </alternativeName>
    </component>
    <component>
        <recommendedName>
            <fullName evidence="24">Transmembrane protein gp41</fullName>
            <shortName evidence="24">TM</shortName>
        </recommendedName>
    </component>
</protein>
<keyword evidence="23 24" id="KW-1160">Virus entry into host cell</keyword>
<dbReference type="GO" id="GO:0039663">
    <property type="term" value="P:membrane fusion involved in viral entry into host cell"/>
    <property type="evidence" value="ECO:0007669"/>
    <property type="project" value="UniProtKB-KW"/>
</dbReference>
<dbReference type="Gene3D" id="2.170.40.20">
    <property type="entry name" value="Human immunodeficiency virus 1, Gp160, envelope glycoprotein"/>
    <property type="match status" value="2"/>
</dbReference>
<evidence type="ECO:0000256" key="25">
    <source>
        <dbReference type="SAM" id="MobiDB-lite"/>
    </source>
</evidence>
<evidence type="ECO:0000256" key="3">
    <source>
        <dbReference type="ARBA" id="ARBA00004505"/>
    </source>
</evidence>
<reference evidence="28 29" key="1">
    <citation type="journal article" date="2015" name="AIDS Res. Hum. Retroviruses">
        <title>Genetic Characterization of Near Full Length SIVdrl Genomes from Four Captive Drills (Mandrillus leucophaeus).</title>
        <authorList>
            <person name="Dietrich U."/>
            <person name="Landersz M."/>
            <person name="Stahl-Hennig C."/>
            <person name="Geiger C."/>
            <person name="Foley B.T."/>
        </authorList>
    </citation>
    <scope>NUCLEOTIDE SEQUENCE [LARGE SCALE GENOMIC DNA]</scope>
    <source>
        <strain evidence="28">D3</strain>
    </source>
</reference>
<feature type="domain" description="Human immunodeficiency virus 1 envelope glycoprotein Gp120" evidence="26">
    <location>
        <begin position="23"/>
        <end position="565"/>
    </location>
</feature>
<dbReference type="SUPFAM" id="SSF56502">
    <property type="entry name" value="gp120 core"/>
    <property type="match status" value="1"/>
</dbReference>
<evidence type="ECO:0000256" key="20">
    <source>
        <dbReference type="ARBA" id="ARBA00023136"/>
    </source>
</evidence>
<dbReference type="InterPro" id="IPR000777">
    <property type="entry name" value="HIV1_Gp120"/>
</dbReference>
<evidence type="ECO:0000256" key="4">
    <source>
        <dbReference type="ARBA" id="ARBA00004563"/>
    </source>
</evidence>
<feature type="domain" description="Retroviral envelope protein GP41-like" evidence="27">
    <location>
        <begin position="583"/>
        <end position="752"/>
    </location>
</feature>
<comment type="subcellular location">
    <subcellularLocation>
        <location evidence="3">Host cell membrane</location>
        <topology evidence="3">Peripheral membrane protein</topology>
    </subcellularLocation>
    <subcellularLocation>
        <location evidence="1">Host cell membrane</location>
        <topology evidence="1">Single-pass type I membrane protein</topology>
    </subcellularLocation>
    <subcellularLocation>
        <location evidence="2">Host endosome membrane</location>
        <topology evidence="2">Peripheral membrane protein</topology>
    </subcellularLocation>
    <subcellularLocation>
        <location evidence="5">Host endosome membrane</location>
        <topology evidence="5">Single-pass type I membrane protein</topology>
    </subcellularLocation>
    <subcellularLocation>
        <location evidence="6">Virion membrane</location>
        <topology evidence="6">Peripheral membrane protein</topology>
    </subcellularLocation>
    <subcellularLocation>
        <location evidence="4">Virion membrane</location>
        <topology evidence="4">Single-pass type I membrane protein</topology>
    </subcellularLocation>
</comment>
<keyword evidence="19 24" id="KW-1039">Host endosome</keyword>
<keyword evidence="10 24" id="KW-1162">Viral penetration into host cytoplasm</keyword>
<evidence type="ECO:0000256" key="10">
    <source>
        <dbReference type="ARBA" id="ARBA00022595"/>
    </source>
</evidence>
<comment type="subunit">
    <text evidence="24">The mature envelope protein (Env) consists of a homotrimer of non-covalently associated gp120-gp41 heterodimers. The resulting complex protrudes from the virus surface as a spike.</text>
</comment>
<keyword evidence="14 24" id="KW-1161">Viral attachment to host cell</keyword>
<organismHost>
    <name type="scientific">Cercopithecidae</name>
    <name type="common">Old World monkeys</name>
    <dbReference type="NCBI Taxonomy" id="9527"/>
</organismHost>
<evidence type="ECO:0000256" key="15">
    <source>
        <dbReference type="ARBA" id="ARBA00022844"/>
    </source>
</evidence>
<keyword evidence="13 24" id="KW-0053">Apoptosis</keyword>